<accession>A0A1Y3BSP1</accession>
<reference evidence="2 3" key="1">
    <citation type="submission" date="2017-03" db="EMBL/GenBank/DDBJ databases">
        <title>Genome Survey of Euroglyphus maynei.</title>
        <authorList>
            <person name="Arlian L.G."/>
            <person name="Morgan M.S."/>
            <person name="Rider S.D."/>
        </authorList>
    </citation>
    <scope>NUCLEOTIDE SEQUENCE [LARGE SCALE GENOMIC DNA]</scope>
    <source>
        <strain evidence="2">Arlian Lab</strain>
        <tissue evidence="2">Whole body</tissue>
    </source>
</reference>
<feature type="region of interest" description="Disordered" evidence="1">
    <location>
        <begin position="1"/>
        <end position="52"/>
    </location>
</feature>
<keyword evidence="3" id="KW-1185">Reference proteome</keyword>
<comment type="caution">
    <text evidence="2">The sequence shown here is derived from an EMBL/GenBank/DDBJ whole genome shotgun (WGS) entry which is preliminary data.</text>
</comment>
<proteinExistence type="predicted"/>
<protein>
    <submittedName>
        <fullName evidence="2">Uncharacterized protein</fullName>
    </submittedName>
</protein>
<name>A0A1Y3BSP1_EURMA</name>
<evidence type="ECO:0000256" key="1">
    <source>
        <dbReference type="SAM" id="MobiDB-lite"/>
    </source>
</evidence>
<dbReference type="EMBL" id="MUJZ01005072">
    <property type="protein sequence ID" value="OTF83117.1"/>
    <property type="molecule type" value="Genomic_DNA"/>
</dbReference>
<dbReference type="AlphaFoldDB" id="A0A1Y3BSP1"/>
<sequence>MPVPRKSMATTPSSSTSTSVTITPTTTNNNDQMDMEKSARRRRKRTSRLPYIREDDHKKINIKPTFNIPMKFMELLIEDYVQIKLRRKLLRLKDSLRKTAKNLLDDYLSDRQQKECSLSSSSTLAEKFSKLDPPLHFSMDPFSTNLRFDNIGLNTRKSCCEEYYYQNNYYSV</sequence>
<gene>
    <name evidence="2" type="ORF">BLA29_011819</name>
</gene>
<evidence type="ECO:0000313" key="2">
    <source>
        <dbReference type="EMBL" id="OTF83117.1"/>
    </source>
</evidence>
<feature type="compositionally biased region" description="Low complexity" evidence="1">
    <location>
        <begin position="10"/>
        <end position="27"/>
    </location>
</feature>
<evidence type="ECO:0000313" key="3">
    <source>
        <dbReference type="Proteomes" id="UP000194236"/>
    </source>
</evidence>
<dbReference type="Proteomes" id="UP000194236">
    <property type="component" value="Unassembled WGS sequence"/>
</dbReference>
<organism evidence="2 3">
    <name type="scientific">Euroglyphus maynei</name>
    <name type="common">Mayne's house dust mite</name>
    <dbReference type="NCBI Taxonomy" id="6958"/>
    <lineage>
        <taxon>Eukaryota</taxon>
        <taxon>Metazoa</taxon>
        <taxon>Ecdysozoa</taxon>
        <taxon>Arthropoda</taxon>
        <taxon>Chelicerata</taxon>
        <taxon>Arachnida</taxon>
        <taxon>Acari</taxon>
        <taxon>Acariformes</taxon>
        <taxon>Sarcoptiformes</taxon>
        <taxon>Astigmata</taxon>
        <taxon>Psoroptidia</taxon>
        <taxon>Analgoidea</taxon>
        <taxon>Pyroglyphidae</taxon>
        <taxon>Pyroglyphinae</taxon>
        <taxon>Euroglyphus</taxon>
    </lineage>
</organism>